<comment type="cofactor">
    <cofactor evidence="1">
        <name>a divalent metal cation</name>
        <dbReference type="ChEBI" id="CHEBI:60240"/>
    </cofactor>
</comment>
<evidence type="ECO:0000256" key="6">
    <source>
        <dbReference type="ARBA" id="ARBA00022723"/>
    </source>
</evidence>
<reference evidence="11" key="2">
    <citation type="submission" date="2025-09" db="UniProtKB">
        <authorList>
            <consortium name="Ensembl"/>
        </authorList>
    </citation>
    <scope>IDENTIFICATION</scope>
</reference>
<dbReference type="AlphaFoldDB" id="A0A672JTD6"/>
<keyword evidence="7" id="KW-0378">Hydrolase</keyword>
<accession>A0A672JTD6</accession>
<dbReference type="Gene3D" id="3.20.20.140">
    <property type="entry name" value="Metal-dependent hydrolases"/>
    <property type="match status" value="1"/>
</dbReference>
<dbReference type="Proteomes" id="UP000472262">
    <property type="component" value="Unassembled WGS sequence"/>
</dbReference>
<comment type="similarity">
    <text evidence="3">Belongs to the metallo-dependent hydrolases superfamily. NagA family.</text>
</comment>
<keyword evidence="6" id="KW-0479">Metal-binding</keyword>
<sequence>MEVLSVLHAICLGLRCPINKLNHKDSFENLTLLNHSNMLICCSVLNIFSVAKSCALLAPVILLCFSPQVIPELRVQDGGPKGAGVLGIHLEGPFISEEKRGAHPSKFLRTFKAGGVANLMETYGYLDNVAMVTLAPELANSAAAIRELSGRGIAVSLGHSMADLSQAEEAVQHGATFITHLFNAMLPFHHRDPGIVGLLTSDRVPPGRTVYYGMIADGIHTHPAALRIAHRAHPAGLVLVTDAVMAMGLPPGRHTLGQQQIDIQGLHAYVAGLRHVLSAFSVHYGCCFVDFIVLDDTLTLRETYIAGQQVWRK</sequence>
<dbReference type="InParanoid" id="A0A672JTD6"/>
<dbReference type="GO" id="GO:0019262">
    <property type="term" value="P:N-acetylneuraminate catabolic process"/>
    <property type="evidence" value="ECO:0007669"/>
    <property type="project" value="UniProtKB-ARBA"/>
</dbReference>
<keyword evidence="8" id="KW-0119">Carbohydrate metabolism</keyword>
<keyword evidence="12" id="KW-1185">Reference proteome</keyword>
<evidence type="ECO:0000256" key="2">
    <source>
        <dbReference type="ARBA" id="ARBA00004878"/>
    </source>
</evidence>
<evidence type="ECO:0000256" key="4">
    <source>
        <dbReference type="ARBA" id="ARBA00011899"/>
    </source>
</evidence>
<evidence type="ECO:0000313" key="12">
    <source>
        <dbReference type="Proteomes" id="UP000472262"/>
    </source>
</evidence>
<evidence type="ECO:0000256" key="1">
    <source>
        <dbReference type="ARBA" id="ARBA00001968"/>
    </source>
</evidence>
<evidence type="ECO:0000256" key="8">
    <source>
        <dbReference type="ARBA" id="ARBA00023277"/>
    </source>
</evidence>
<evidence type="ECO:0000313" key="11">
    <source>
        <dbReference type="Ensembl" id="ENSSGRP00000000815.1"/>
    </source>
</evidence>
<dbReference type="GO" id="GO:0046872">
    <property type="term" value="F:metal ion binding"/>
    <property type="evidence" value="ECO:0007669"/>
    <property type="project" value="UniProtKB-KW"/>
</dbReference>
<comment type="pathway">
    <text evidence="2">Amino-sugar metabolism; N-acetylneuraminate degradation.</text>
</comment>
<evidence type="ECO:0000256" key="9">
    <source>
        <dbReference type="ARBA" id="ARBA00030976"/>
    </source>
</evidence>
<name>A0A672JTD6_SINGR</name>
<dbReference type="InterPro" id="IPR032466">
    <property type="entry name" value="Metal_Hydrolase"/>
</dbReference>
<gene>
    <name evidence="11" type="primary">amdhd2</name>
</gene>
<proteinExistence type="inferred from homology"/>
<dbReference type="OMA" id="SHIFQFK"/>
<evidence type="ECO:0000256" key="7">
    <source>
        <dbReference type="ARBA" id="ARBA00022801"/>
    </source>
</evidence>
<organism evidence="11 12">
    <name type="scientific">Sinocyclocheilus grahami</name>
    <name type="common">Dianchi golden-line fish</name>
    <name type="synonym">Barbus grahami</name>
    <dbReference type="NCBI Taxonomy" id="75366"/>
    <lineage>
        <taxon>Eukaryota</taxon>
        <taxon>Metazoa</taxon>
        <taxon>Chordata</taxon>
        <taxon>Craniata</taxon>
        <taxon>Vertebrata</taxon>
        <taxon>Euteleostomi</taxon>
        <taxon>Actinopterygii</taxon>
        <taxon>Neopterygii</taxon>
        <taxon>Teleostei</taxon>
        <taxon>Ostariophysi</taxon>
        <taxon>Cypriniformes</taxon>
        <taxon>Cyprinidae</taxon>
        <taxon>Cyprininae</taxon>
        <taxon>Sinocyclocheilus</taxon>
    </lineage>
</organism>
<dbReference type="PANTHER" id="PTHR11113:SF14">
    <property type="entry name" value="N-ACETYLGLUCOSAMINE-6-PHOSPHATE DEACETYLASE"/>
    <property type="match status" value="1"/>
</dbReference>
<dbReference type="Ensembl" id="ENSSGRT00000000897.1">
    <property type="protein sequence ID" value="ENSSGRP00000000815.1"/>
    <property type="gene ID" value="ENSSGRG00000000520.1"/>
</dbReference>
<comment type="catalytic activity">
    <reaction evidence="10">
        <text>N-acetyl-D-glucosamine 6-phosphate + H2O = D-glucosamine 6-phosphate + acetate</text>
        <dbReference type="Rhea" id="RHEA:22936"/>
        <dbReference type="ChEBI" id="CHEBI:15377"/>
        <dbReference type="ChEBI" id="CHEBI:30089"/>
        <dbReference type="ChEBI" id="CHEBI:57513"/>
        <dbReference type="ChEBI" id="CHEBI:58725"/>
        <dbReference type="EC" id="3.5.1.25"/>
    </reaction>
</comment>
<protein>
    <recommendedName>
        <fullName evidence="5">N-acetylglucosamine-6-phosphate deacetylase</fullName>
        <ecNumber evidence="4">3.5.1.25</ecNumber>
    </recommendedName>
    <alternativeName>
        <fullName evidence="9">Amidohydrolase domain-containing protein 2</fullName>
    </alternativeName>
</protein>
<dbReference type="SUPFAM" id="SSF51556">
    <property type="entry name" value="Metallo-dependent hydrolases"/>
    <property type="match status" value="1"/>
</dbReference>
<dbReference type="PANTHER" id="PTHR11113">
    <property type="entry name" value="N-ACETYLGLUCOSAMINE-6-PHOSPHATE DEACETYLASE"/>
    <property type="match status" value="1"/>
</dbReference>
<evidence type="ECO:0000256" key="5">
    <source>
        <dbReference type="ARBA" id="ARBA00018029"/>
    </source>
</evidence>
<reference evidence="11" key="1">
    <citation type="submission" date="2025-08" db="UniProtKB">
        <authorList>
            <consortium name="Ensembl"/>
        </authorList>
    </citation>
    <scope>IDENTIFICATION</scope>
</reference>
<evidence type="ECO:0000256" key="10">
    <source>
        <dbReference type="ARBA" id="ARBA00047647"/>
    </source>
</evidence>
<dbReference type="FunFam" id="3.20.20.140:FF:000023">
    <property type="entry name" value="N-acetylglucosamine-6-phosphate deacetylase"/>
    <property type="match status" value="1"/>
</dbReference>
<dbReference type="EC" id="3.5.1.25" evidence="4"/>
<evidence type="ECO:0000256" key="3">
    <source>
        <dbReference type="ARBA" id="ARBA00010716"/>
    </source>
</evidence>
<dbReference type="GO" id="GO:0008448">
    <property type="term" value="F:N-acetylglucosamine-6-phosphate deacetylase activity"/>
    <property type="evidence" value="ECO:0007669"/>
    <property type="project" value="UniProtKB-EC"/>
</dbReference>
<dbReference type="GO" id="GO:0106279">
    <property type="term" value="P:negative regulation of UDP-N-acetylglucosamine biosynthetic process"/>
    <property type="evidence" value="ECO:0007669"/>
    <property type="project" value="UniProtKB-ARBA"/>
</dbReference>
<dbReference type="GO" id="GO:0006046">
    <property type="term" value="P:N-acetylglucosamine catabolic process"/>
    <property type="evidence" value="ECO:0007669"/>
    <property type="project" value="TreeGrafter"/>
</dbReference>